<reference evidence="2" key="1">
    <citation type="submission" date="2022-11" db="UniProtKB">
        <authorList>
            <consortium name="WormBaseParasite"/>
        </authorList>
    </citation>
    <scope>IDENTIFICATION</scope>
</reference>
<accession>A0A914CXX1</accession>
<dbReference type="AlphaFoldDB" id="A0A914CXX1"/>
<dbReference type="SUPFAM" id="SSF50729">
    <property type="entry name" value="PH domain-like"/>
    <property type="match status" value="1"/>
</dbReference>
<name>A0A914CXX1_9BILA</name>
<dbReference type="GO" id="GO:0031490">
    <property type="term" value="F:chromatin DNA binding"/>
    <property type="evidence" value="ECO:0007669"/>
    <property type="project" value="TreeGrafter"/>
</dbReference>
<dbReference type="PANTHER" id="PTHR31606:SF1">
    <property type="entry name" value="WW DOMAIN BINDING PROTEIN 2, ISOFORM E"/>
    <property type="match status" value="1"/>
</dbReference>
<dbReference type="GO" id="GO:0003713">
    <property type="term" value="F:transcription coactivator activity"/>
    <property type="evidence" value="ECO:0007669"/>
    <property type="project" value="InterPro"/>
</dbReference>
<dbReference type="InterPro" id="IPR044852">
    <property type="entry name" value="WBP2-like"/>
</dbReference>
<sequence length="177" mass="20301">MAGKFTFNLLENEMELLIHPNVTFATKELNNRSNSSSDRGNVILTNLRIIFLPNPRNSPSRSYITSLWLVNTQNFVFKKPFFINDNLNGVTRASNDSQWQGDLEWKLTFHQSRGIDFAQAVREVGELNQHYNHNIPMGELAYLADKFQHRNYSEEVSYGAPSGGCFCFPCICLPIMF</sequence>
<keyword evidence="1" id="KW-1185">Reference proteome</keyword>
<proteinExistence type="predicted"/>
<organism evidence="1 2">
    <name type="scientific">Acrobeloides nanus</name>
    <dbReference type="NCBI Taxonomy" id="290746"/>
    <lineage>
        <taxon>Eukaryota</taxon>
        <taxon>Metazoa</taxon>
        <taxon>Ecdysozoa</taxon>
        <taxon>Nematoda</taxon>
        <taxon>Chromadorea</taxon>
        <taxon>Rhabditida</taxon>
        <taxon>Tylenchina</taxon>
        <taxon>Cephalobomorpha</taxon>
        <taxon>Cephaloboidea</taxon>
        <taxon>Cephalobidae</taxon>
        <taxon>Acrobeloides</taxon>
    </lineage>
</organism>
<evidence type="ECO:0000313" key="2">
    <source>
        <dbReference type="WBParaSite" id="ACRNAN_scaffold15706.g19389.t1"/>
    </source>
</evidence>
<protein>
    <submittedName>
        <fullName evidence="2">Uncharacterized protein</fullName>
    </submittedName>
</protein>
<dbReference type="Proteomes" id="UP000887540">
    <property type="component" value="Unplaced"/>
</dbReference>
<dbReference type="WBParaSite" id="ACRNAN_scaffold15706.g19389.t1">
    <property type="protein sequence ID" value="ACRNAN_scaffold15706.g19389.t1"/>
    <property type="gene ID" value="ACRNAN_scaffold15706.g19389"/>
</dbReference>
<evidence type="ECO:0000313" key="1">
    <source>
        <dbReference type="Proteomes" id="UP000887540"/>
    </source>
</evidence>
<dbReference type="PANTHER" id="PTHR31606">
    <property type="entry name" value="WW DOMAIN BINDING PROTEIN 2, ISOFORM E"/>
    <property type="match status" value="1"/>
</dbReference>
<dbReference type="GO" id="GO:0005634">
    <property type="term" value="C:nucleus"/>
    <property type="evidence" value="ECO:0007669"/>
    <property type="project" value="TreeGrafter"/>
</dbReference>